<dbReference type="EnsemblPlants" id="Solyc03g115880.1.1">
    <property type="protein sequence ID" value="Solyc03g115880.1.1.1"/>
    <property type="gene ID" value="Solyc03g115880.1"/>
</dbReference>
<evidence type="ECO:0000256" key="1">
    <source>
        <dbReference type="SAM" id="MobiDB-lite"/>
    </source>
</evidence>
<reference evidence="2" key="1">
    <citation type="journal article" date="2012" name="Nature">
        <title>The tomato genome sequence provides insights into fleshy fruit evolution.</title>
        <authorList>
            <consortium name="Tomato Genome Consortium"/>
        </authorList>
    </citation>
    <scope>NUCLEOTIDE SEQUENCE [LARGE SCALE GENOMIC DNA]</scope>
    <source>
        <strain evidence="2">cv. Heinz 1706</strain>
    </source>
</reference>
<dbReference type="PaxDb" id="4081-Solyc03g115880.1.1"/>
<sequence>MQCAIHNKYSERKKKAIKQINNGVLIVCLRGSDNCRSSFLFLITSANMNTSLAINENNPNSNQHSPKLGKRRK</sequence>
<feature type="compositionally biased region" description="Polar residues" evidence="1">
    <location>
        <begin position="52"/>
        <end position="65"/>
    </location>
</feature>
<keyword evidence="3" id="KW-1185">Reference proteome</keyword>
<proteinExistence type="predicted"/>
<accession>A0A3Q7FSB7</accession>
<protein>
    <submittedName>
        <fullName evidence="2">Uncharacterized protein</fullName>
    </submittedName>
</protein>
<evidence type="ECO:0000313" key="3">
    <source>
        <dbReference type="Proteomes" id="UP000004994"/>
    </source>
</evidence>
<dbReference type="Gramene" id="Solyc03g115880.1.1">
    <property type="protein sequence ID" value="Solyc03g115880.1.1.1"/>
    <property type="gene ID" value="Solyc03g115880.1"/>
</dbReference>
<feature type="region of interest" description="Disordered" evidence="1">
    <location>
        <begin position="52"/>
        <end position="73"/>
    </location>
</feature>
<reference evidence="2" key="2">
    <citation type="submission" date="2019-01" db="UniProtKB">
        <authorList>
            <consortium name="EnsemblPlants"/>
        </authorList>
    </citation>
    <scope>IDENTIFICATION</scope>
    <source>
        <strain evidence="2">cv. Heinz 1706</strain>
    </source>
</reference>
<evidence type="ECO:0000313" key="2">
    <source>
        <dbReference type="EnsemblPlants" id="Solyc03g115880.1.1.1"/>
    </source>
</evidence>
<name>A0A3Q7FSB7_SOLLC</name>
<dbReference type="Proteomes" id="UP000004994">
    <property type="component" value="Chromosome 3"/>
</dbReference>
<dbReference type="AlphaFoldDB" id="A0A3Q7FSB7"/>
<organism evidence="2">
    <name type="scientific">Solanum lycopersicum</name>
    <name type="common">Tomato</name>
    <name type="synonym">Lycopersicon esculentum</name>
    <dbReference type="NCBI Taxonomy" id="4081"/>
    <lineage>
        <taxon>Eukaryota</taxon>
        <taxon>Viridiplantae</taxon>
        <taxon>Streptophyta</taxon>
        <taxon>Embryophyta</taxon>
        <taxon>Tracheophyta</taxon>
        <taxon>Spermatophyta</taxon>
        <taxon>Magnoliopsida</taxon>
        <taxon>eudicotyledons</taxon>
        <taxon>Gunneridae</taxon>
        <taxon>Pentapetalae</taxon>
        <taxon>asterids</taxon>
        <taxon>lamiids</taxon>
        <taxon>Solanales</taxon>
        <taxon>Solanaceae</taxon>
        <taxon>Solanoideae</taxon>
        <taxon>Solaneae</taxon>
        <taxon>Solanum</taxon>
        <taxon>Solanum subgen. Lycopersicon</taxon>
    </lineage>
</organism>
<dbReference type="InParanoid" id="A0A3Q7FSB7"/>